<keyword evidence="2" id="KW-1185">Reference proteome</keyword>
<dbReference type="InterPro" id="IPR013783">
    <property type="entry name" value="Ig-like_fold"/>
</dbReference>
<dbReference type="OrthoDB" id="9397084at2759"/>
<dbReference type="Proteomes" id="UP000765507">
    <property type="component" value="Unassembled WGS sequence"/>
</dbReference>
<feature type="non-terminal residue" evidence="1">
    <location>
        <position position="87"/>
    </location>
</feature>
<gene>
    <name evidence="1" type="ORF">G0U57_003038</name>
</gene>
<dbReference type="EMBL" id="JAHGAV010001399">
    <property type="protein sequence ID" value="KAG6922261.1"/>
    <property type="molecule type" value="Genomic_DNA"/>
</dbReference>
<dbReference type="Gene3D" id="2.60.40.10">
    <property type="entry name" value="Immunoglobulins"/>
    <property type="match status" value="1"/>
</dbReference>
<organism evidence="1 2">
    <name type="scientific">Chelydra serpentina</name>
    <name type="common">Snapping turtle</name>
    <name type="synonym">Testudo serpentina</name>
    <dbReference type="NCBI Taxonomy" id="8475"/>
    <lineage>
        <taxon>Eukaryota</taxon>
        <taxon>Metazoa</taxon>
        <taxon>Chordata</taxon>
        <taxon>Craniata</taxon>
        <taxon>Vertebrata</taxon>
        <taxon>Euteleostomi</taxon>
        <taxon>Archelosauria</taxon>
        <taxon>Testudinata</taxon>
        <taxon>Testudines</taxon>
        <taxon>Cryptodira</taxon>
        <taxon>Durocryptodira</taxon>
        <taxon>Americhelydia</taxon>
        <taxon>Chelydroidea</taxon>
        <taxon>Chelydridae</taxon>
        <taxon>Chelydra</taxon>
    </lineage>
</organism>
<comment type="caution">
    <text evidence="1">The sequence shown here is derived from an EMBL/GenBank/DDBJ whole genome shotgun (WGS) entry which is preliminary data.</text>
</comment>
<sequence length="87" mass="9757">MSTRPMDSVQLQCSVFSRAPATRIIFCKDREEISSQKGLEEKITYDYVHAVSRGSFGNYSCGYEIKDSDNQVTRSQLSPAQRLSVTG</sequence>
<dbReference type="InterPro" id="IPR036179">
    <property type="entry name" value="Ig-like_dom_sf"/>
</dbReference>
<accession>A0A8T1S080</accession>
<name>A0A8T1S080_CHESE</name>
<proteinExistence type="predicted"/>
<reference evidence="1 2" key="1">
    <citation type="journal article" date="2020" name="G3 (Bethesda)">
        <title>Draft Genome of the Common Snapping Turtle, Chelydra serpentina, a Model for Phenotypic Plasticity in Reptiles.</title>
        <authorList>
            <person name="Das D."/>
            <person name="Singh S.K."/>
            <person name="Bierstedt J."/>
            <person name="Erickson A."/>
            <person name="Galli G.L.J."/>
            <person name="Crossley D.A. 2nd"/>
            <person name="Rhen T."/>
        </authorList>
    </citation>
    <scope>NUCLEOTIDE SEQUENCE [LARGE SCALE GENOMIC DNA]</scope>
    <source>
        <strain evidence="1">KW</strain>
    </source>
</reference>
<protein>
    <submittedName>
        <fullName evidence="1">Uncharacterized protein</fullName>
    </submittedName>
</protein>
<dbReference type="SUPFAM" id="SSF48726">
    <property type="entry name" value="Immunoglobulin"/>
    <property type="match status" value="1"/>
</dbReference>
<evidence type="ECO:0000313" key="1">
    <source>
        <dbReference type="EMBL" id="KAG6922261.1"/>
    </source>
</evidence>
<evidence type="ECO:0000313" key="2">
    <source>
        <dbReference type="Proteomes" id="UP000765507"/>
    </source>
</evidence>
<dbReference type="AlphaFoldDB" id="A0A8T1S080"/>